<dbReference type="InterPro" id="IPR029058">
    <property type="entry name" value="AB_hydrolase_fold"/>
</dbReference>
<feature type="chain" id="PRO_5008001496" evidence="1">
    <location>
        <begin position="20"/>
        <end position="289"/>
    </location>
</feature>
<dbReference type="Proteomes" id="UP000077177">
    <property type="component" value="Chromosome"/>
</dbReference>
<dbReference type="PANTHER" id="PTHR48098">
    <property type="entry name" value="ENTEROCHELIN ESTERASE-RELATED"/>
    <property type="match status" value="1"/>
</dbReference>
<dbReference type="OrthoDB" id="9803578at2"/>
<protein>
    <submittedName>
        <fullName evidence="2">XynC protein</fullName>
    </submittedName>
</protein>
<reference evidence="2 3" key="2">
    <citation type="journal article" date="2016" name="Int. J. Syst. Evol. Microbiol.">
        <title>Flavisolibacter tropicus sp. nov., isolated from tropical soil.</title>
        <authorList>
            <person name="Lee J.J."/>
            <person name="Kang M.S."/>
            <person name="Kim G.S."/>
            <person name="Lee C.S."/>
            <person name="Lim S."/>
            <person name="Lee J."/>
            <person name="Roh S.H."/>
            <person name="Kang H."/>
            <person name="Ha J.M."/>
            <person name="Bae S."/>
            <person name="Jung H.Y."/>
            <person name="Kim M.K."/>
        </authorList>
    </citation>
    <scope>NUCLEOTIDE SEQUENCE [LARGE SCALE GENOMIC DNA]</scope>
    <source>
        <strain evidence="2 3">LCS9</strain>
    </source>
</reference>
<dbReference type="STRING" id="1492898.SY85_22185"/>
<dbReference type="RefSeq" id="WP_066407861.1">
    <property type="nucleotide sequence ID" value="NZ_CP011390.1"/>
</dbReference>
<dbReference type="AlphaFoldDB" id="A0A172U0A3"/>
<keyword evidence="3" id="KW-1185">Reference proteome</keyword>
<reference evidence="3" key="1">
    <citation type="submission" date="2015-01" db="EMBL/GenBank/DDBJ databases">
        <title>Flavisolibacter sp./LCS9/ whole genome sequencing.</title>
        <authorList>
            <person name="Kim M.K."/>
            <person name="Srinivasan S."/>
            <person name="Lee J.-J."/>
        </authorList>
    </citation>
    <scope>NUCLEOTIDE SEQUENCE [LARGE SCALE GENOMIC DNA]</scope>
    <source>
        <strain evidence="3">LCS9</strain>
    </source>
</reference>
<sequence length="289" mass="33106">MRTLFLLVCSIIISTFAKAGTVDTVTIRSNSMRKDIKCVVIKPDTYKNKNNHFPTIYLLHGYSGGFWNWITRVPELQKHADTYQVLIVCPDGDYAGWYLDSPVDSSMRYETYIANEVPAYIEATYRTIKDRKARAITGLSMGGHGGLFLGFRHADFFGACGSMSGALSIEHITNKYRIEKLLGDTTNKALWHQYSIMGQMDHYPKDSIAIIMDCGTEDFIIEMSRMAHQKMLQLKIPHDYTERPGKHDWTYWGTAVEYQLLYFRNYFDRNGVSNAEALKRGEKAKEGKM</sequence>
<accession>A0A172U0A3</accession>
<name>A0A172U0A3_9BACT</name>
<gene>
    <name evidence="2" type="ORF">SY85_22185</name>
</gene>
<dbReference type="InterPro" id="IPR050583">
    <property type="entry name" value="Mycobacterial_A85_antigen"/>
</dbReference>
<dbReference type="GO" id="GO:0016747">
    <property type="term" value="F:acyltransferase activity, transferring groups other than amino-acyl groups"/>
    <property type="evidence" value="ECO:0007669"/>
    <property type="project" value="TreeGrafter"/>
</dbReference>
<dbReference type="KEGG" id="fla:SY85_22185"/>
<feature type="signal peptide" evidence="1">
    <location>
        <begin position="1"/>
        <end position="19"/>
    </location>
</feature>
<dbReference type="EMBL" id="CP011390">
    <property type="protein sequence ID" value="ANE52781.1"/>
    <property type="molecule type" value="Genomic_DNA"/>
</dbReference>
<evidence type="ECO:0000256" key="1">
    <source>
        <dbReference type="SAM" id="SignalP"/>
    </source>
</evidence>
<organism evidence="2 3">
    <name type="scientific">Flavisolibacter tropicus</name>
    <dbReference type="NCBI Taxonomy" id="1492898"/>
    <lineage>
        <taxon>Bacteria</taxon>
        <taxon>Pseudomonadati</taxon>
        <taxon>Bacteroidota</taxon>
        <taxon>Chitinophagia</taxon>
        <taxon>Chitinophagales</taxon>
        <taxon>Chitinophagaceae</taxon>
        <taxon>Flavisolibacter</taxon>
    </lineage>
</organism>
<evidence type="ECO:0000313" key="2">
    <source>
        <dbReference type="EMBL" id="ANE52781.1"/>
    </source>
</evidence>
<dbReference type="Pfam" id="PF00756">
    <property type="entry name" value="Esterase"/>
    <property type="match status" value="1"/>
</dbReference>
<dbReference type="InterPro" id="IPR000801">
    <property type="entry name" value="Esterase-like"/>
</dbReference>
<dbReference type="SUPFAM" id="SSF53474">
    <property type="entry name" value="alpha/beta-Hydrolases"/>
    <property type="match status" value="1"/>
</dbReference>
<keyword evidence="1" id="KW-0732">Signal</keyword>
<evidence type="ECO:0000313" key="3">
    <source>
        <dbReference type="Proteomes" id="UP000077177"/>
    </source>
</evidence>
<dbReference type="Gene3D" id="3.40.50.1820">
    <property type="entry name" value="alpha/beta hydrolase"/>
    <property type="match status" value="1"/>
</dbReference>
<proteinExistence type="predicted"/>
<dbReference type="PANTHER" id="PTHR48098:SF1">
    <property type="entry name" value="DIACYLGLYCEROL ACYLTRANSFERASE_MYCOLYLTRANSFERASE AG85A"/>
    <property type="match status" value="1"/>
</dbReference>